<evidence type="ECO:0000256" key="2">
    <source>
        <dbReference type="ARBA" id="ARBA00022448"/>
    </source>
</evidence>
<dbReference type="GO" id="GO:0015171">
    <property type="term" value="F:amino acid transmembrane transporter activity"/>
    <property type="evidence" value="ECO:0007669"/>
    <property type="project" value="TreeGrafter"/>
</dbReference>
<name>A0AAD5XGI5_9FUNG</name>
<sequence>MTEEEMSRDRASRDGEVSSGMLMLDLQSGGGLHRKLKARHLEMIAIGGTIGTGLLLKLGDAIRGAGPLGALITFSLTGLQVYGVVTSLGEMATFIPVEGAFSAFPNRFVSKAFGFMSGWNYWWNWALTFPAEMAGVASLFEFWVPTSTIPSWAVSLIFMFPLFALHLISVRGFAETEFVLSLIKVLTIVIFIIISFFLWFGIGTGTGPLWFSNWDPAIVGDTSISKLVNVGAAFTTGFFAYGGTELVGLTAGEAENPRLSVPRAITGTFWRIMIFYVGSIFFVGVLLNPMVTWSASPFVYVLESAGIFFAADFINFVAIVAALSVSNSSIYACARTLLRLSEERQAPRIFGKIDKRGVPVNSVIAIMIVGLVGIGASYASGPDGSVNVFNFLTGFVSFSTMLAWMMISITHLRFRAGYIAQGRRLKDLPYIAPFFPWFNYMSITIGVIDTFFLLTSAFDTNGISQGEFFNVSWWMNNSWTYAGIPITVCLYLGYGIFVPGSMRLISYDEMDFESNTLIETPEEKAAAETIALKPTNFAEWKAKMMYKLF</sequence>
<dbReference type="FunFam" id="1.20.1740.10:FF:000001">
    <property type="entry name" value="Amino acid permease"/>
    <property type="match status" value="1"/>
</dbReference>
<keyword evidence="4" id="KW-0029">Amino-acid transport</keyword>
<dbReference type="Gene3D" id="1.20.1740.10">
    <property type="entry name" value="Amino acid/polyamine transporter I"/>
    <property type="match status" value="1"/>
</dbReference>
<evidence type="ECO:0000256" key="7">
    <source>
        <dbReference type="SAM" id="Phobius"/>
    </source>
</evidence>
<dbReference type="GO" id="GO:0016020">
    <property type="term" value="C:membrane"/>
    <property type="evidence" value="ECO:0007669"/>
    <property type="project" value="UniProtKB-SubCell"/>
</dbReference>
<dbReference type="EMBL" id="JADGJH010000735">
    <property type="protein sequence ID" value="KAJ3123478.1"/>
    <property type="molecule type" value="Genomic_DNA"/>
</dbReference>
<evidence type="ECO:0000259" key="8">
    <source>
        <dbReference type="Pfam" id="PF00324"/>
    </source>
</evidence>
<evidence type="ECO:0000256" key="4">
    <source>
        <dbReference type="ARBA" id="ARBA00022970"/>
    </source>
</evidence>
<dbReference type="PROSITE" id="PS00218">
    <property type="entry name" value="AMINO_ACID_PERMEASE_1"/>
    <property type="match status" value="1"/>
</dbReference>
<protein>
    <recommendedName>
        <fullName evidence="8">Amino acid permease/ SLC12A domain-containing protein</fullName>
    </recommendedName>
</protein>
<keyword evidence="6 7" id="KW-0472">Membrane</keyword>
<dbReference type="Pfam" id="PF00324">
    <property type="entry name" value="AA_permease"/>
    <property type="match status" value="1"/>
</dbReference>
<evidence type="ECO:0000256" key="3">
    <source>
        <dbReference type="ARBA" id="ARBA00022692"/>
    </source>
</evidence>
<dbReference type="InterPro" id="IPR004841">
    <property type="entry name" value="AA-permease/SLC12A_dom"/>
</dbReference>
<feature type="transmembrane region" description="Helical" evidence="7">
    <location>
        <begin position="122"/>
        <end position="143"/>
    </location>
</feature>
<dbReference type="AlphaFoldDB" id="A0AAD5XGI5"/>
<evidence type="ECO:0000313" key="10">
    <source>
        <dbReference type="Proteomes" id="UP001211907"/>
    </source>
</evidence>
<keyword evidence="10" id="KW-1185">Reference proteome</keyword>
<feature type="transmembrane region" description="Helical" evidence="7">
    <location>
        <begin position="358"/>
        <end position="379"/>
    </location>
</feature>
<comment type="caution">
    <text evidence="9">The sequence shown here is derived from an EMBL/GenBank/DDBJ whole genome shotgun (WGS) entry which is preliminary data.</text>
</comment>
<comment type="subcellular location">
    <subcellularLocation>
        <location evidence="1">Membrane</location>
        <topology evidence="1">Multi-pass membrane protein</topology>
    </subcellularLocation>
</comment>
<feature type="transmembrane region" description="Helical" evidence="7">
    <location>
        <begin position="273"/>
        <end position="293"/>
    </location>
</feature>
<feature type="transmembrane region" description="Helical" evidence="7">
    <location>
        <begin position="434"/>
        <end position="458"/>
    </location>
</feature>
<feature type="transmembrane region" description="Helical" evidence="7">
    <location>
        <begin position="478"/>
        <end position="497"/>
    </location>
</feature>
<feature type="transmembrane region" description="Helical" evidence="7">
    <location>
        <begin position="230"/>
        <end position="252"/>
    </location>
</feature>
<feature type="transmembrane region" description="Helical" evidence="7">
    <location>
        <begin position="391"/>
        <end position="414"/>
    </location>
</feature>
<feature type="transmembrane region" description="Helical" evidence="7">
    <location>
        <begin position="313"/>
        <end position="338"/>
    </location>
</feature>
<feature type="transmembrane region" description="Helical" evidence="7">
    <location>
        <begin position="182"/>
        <end position="202"/>
    </location>
</feature>
<proteinExistence type="predicted"/>
<dbReference type="InterPro" id="IPR004840">
    <property type="entry name" value="Amino_acid_permease_CS"/>
</dbReference>
<evidence type="ECO:0000256" key="6">
    <source>
        <dbReference type="ARBA" id="ARBA00023136"/>
    </source>
</evidence>
<feature type="transmembrane region" description="Helical" evidence="7">
    <location>
        <begin position="149"/>
        <end position="170"/>
    </location>
</feature>
<organism evidence="9 10">
    <name type="scientific">Physocladia obscura</name>
    <dbReference type="NCBI Taxonomy" id="109957"/>
    <lineage>
        <taxon>Eukaryota</taxon>
        <taxon>Fungi</taxon>
        <taxon>Fungi incertae sedis</taxon>
        <taxon>Chytridiomycota</taxon>
        <taxon>Chytridiomycota incertae sedis</taxon>
        <taxon>Chytridiomycetes</taxon>
        <taxon>Chytridiales</taxon>
        <taxon>Chytriomycetaceae</taxon>
        <taxon>Physocladia</taxon>
    </lineage>
</organism>
<evidence type="ECO:0000313" key="9">
    <source>
        <dbReference type="EMBL" id="KAJ3123478.1"/>
    </source>
</evidence>
<evidence type="ECO:0000256" key="5">
    <source>
        <dbReference type="ARBA" id="ARBA00022989"/>
    </source>
</evidence>
<accession>A0AAD5XGI5</accession>
<gene>
    <name evidence="9" type="ORF">HK100_011591</name>
</gene>
<dbReference type="PANTHER" id="PTHR43341">
    <property type="entry name" value="AMINO ACID PERMEASE"/>
    <property type="match status" value="1"/>
</dbReference>
<keyword evidence="5 7" id="KW-1133">Transmembrane helix</keyword>
<keyword evidence="3 7" id="KW-0812">Transmembrane</keyword>
<keyword evidence="2" id="KW-0813">Transport</keyword>
<reference evidence="9" key="1">
    <citation type="submission" date="2020-05" db="EMBL/GenBank/DDBJ databases">
        <title>Phylogenomic resolution of chytrid fungi.</title>
        <authorList>
            <person name="Stajich J.E."/>
            <person name="Amses K."/>
            <person name="Simmons R."/>
            <person name="Seto K."/>
            <person name="Myers J."/>
            <person name="Bonds A."/>
            <person name="Quandt C.A."/>
            <person name="Barry K."/>
            <person name="Liu P."/>
            <person name="Grigoriev I."/>
            <person name="Longcore J.E."/>
            <person name="James T.Y."/>
        </authorList>
    </citation>
    <scope>NUCLEOTIDE SEQUENCE</scope>
    <source>
        <strain evidence="9">JEL0513</strain>
    </source>
</reference>
<dbReference type="InterPro" id="IPR050524">
    <property type="entry name" value="APC_YAT"/>
</dbReference>
<evidence type="ECO:0000256" key="1">
    <source>
        <dbReference type="ARBA" id="ARBA00004141"/>
    </source>
</evidence>
<feature type="domain" description="Amino acid permease/ SLC12A" evidence="8">
    <location>
        <begin position="40"/>
        <end position="496"/>
    </location>
</feature>
<dbReference type="Proteomes" id="UP001211907">
    <property type="component" value="Unassembled WGS sequence"/>
</dbReference>
<dbReference type="PIRSF" id="PIRSF006060">
    <property type="entry name" value="AA_transporter"/>
    <property type="match status" value="1"/>
</dbReference>
<dbReference type="PANTHER" id="PTHR43341:SF1">
    <property type="entry name" value="GENERAL AMINO-ACID PERMEASE GAP1"/>
    <property type="match status" value="1"/>
</dbReference>